<name>A0A1Y1WML1_9FUNG</name>
<reference evidence="1 2" key="1">
    <citation type="submission" date="2016-07" db="EMBL/GenBank/DDBJ databases">
        <title>Pervasive Adenine N6-methylation of Active Genes in Fungi.</title>
        <authorList>
            <consortium name="DOE Joint Genome Institute"/>
            <person name="Mondo S.J."/>
            <person name="Dannebaum R.O."/>
            <person name="Kuo R.C."/>
            <person name="Labutti K."/>
            <person name="Haridas S."/>
            <person name="Kuo A."/>
            <person name="Salamov A."/>
            <person name="Ahrendt S.R."/>
            <person name="Lipzen A."/>
            <person name="Sullivan W."/>
            <person name="Andreopoulos W.B."/>
            <person name="Clum A."/>
            <person name="Lindquist E."/>
            <person name="Daum C."/>
            <person name="Ramamoorthy G.K."/>
            <person name="Gryganskyi A."/>
            <person name="Culley D."/>
            <person name="Magnuson J.K."/>
            <person name="James T.Y."/>
            <person name="O'Malley M.A."/>
            <person name="Stajich J.E."/>
            <person name="Spatafora J.W."/>
            <person name="Visel A."/>
            <person name="Grigoriev I.V."/>
        </authorList>
    </citation>
    <scope>NUCLEOTIDE SEQUENCE [LARGE SCALE GENOMIC DNA]</scope>
    <source>
        <strain evidence="1 2">ATCC 12442</strain>
    </source>
</reference>
<accession>A0A1Y1WML1</accession>
<comment type="caution">
    <text evidence="1">The sequence shown here is derived from an EMBL/GenBank/DDBJ whole genome shotgun (WGS) entry which is preliminary data.</text>
</comment>
<dbReference type="RefSeq" id="XP_040748008.1">
    <property type="nucleotide sequence ID" value="XM_040884887.1"/>
</dbReference>
<protein>
    <submittedName>
        <fullName evidence="1">Uncharacterized protein</fullName>
    </submittedName>
</protein>
<proteinExistence type="predicted"/>
<dbReference type="AlphaFoldDB" id="A0A1Y1WML1"/>
<evidence type="ECO:0000313" key="1">
    <source>
        <dbReference type="EMBL" id="ORX74797.1"/>
    </source>
</evidence>
<gene>
    <name evidence="1" type="ORF">DL89DRAFT_22945</name>
</gene>
<sequence>MACSRVTPNDMIAWTVSSGYLAWPAPGWAAGWTAGAAAMPPGGTAGAPVCSGCSASSIILGSSCSGRKPMLSSPITSALCFRSMHAWWRLSMSRPNSRSTCFPSITVNEHSSICPPTFICALCTRPRILACPTPRAMPANRVSSSRMIPQRSAQSGLIIVAWAPESTNALTGVPLTSTLMYSIVTCANDSGLCSIAISILRATFSCRIASSMRRCASTLNGSAFSSSISCCRCCSACCRCASSCPTSRANSAGFDRAARSDFRLSLRQLLQEHRVVQKPLPQGLHLRAGSRRWPCDWCWCWRLLLGAVKQVHHVVVLQSKVLERCLCVRQRLPVMQNRLVLHWDVCLRNTLVSDVYLAAPAPAACLPAACILASISSSALRFSSSMESSTSMLNVVDGCTVIVRRICKKCGGIKIKQKAWERRKCGSGEGLPVPQKLVCRPPDPHFIIWPPGHCLHRRLSCLRFLCPVSRWTTPPKDAQFRLQPSGRTSY</sequence>
<dbReference type="EMBL" id="MCFD01000001">
    <property type="protein sequence ID" value="ORX74797.1"/>
    <property type="molecule type" value="Genomic_DNA"/>
</dbReference>
<dbReference type="OrthoDB" id="2674110at2759"/>
<evidence type="ECO:0000313" key="2">
    <source>
        <dbReference type="Proteomes" id="UP000193922"/>
    </source>
</evidence>
<dbReference type="Proteomes" id="UP000193922">
    <property type="component" value="Unassembled WGS sequence"/>
</dbReference>
<dbReference type="GeneID" id="63801535"/>
<keyword evidence="2" id="KW-1185">Reference proteome</keyword>
<organism evidence="1 2">
    <name type="scientific">Linderina pennispora</name>
    <dbReference type="NCBI Taxonomy" id="61395"/>
    <lineage>
        <taxon>Eukaryota</taxon>
        <taxon>Fungi</taxon>
        <taxon>Fungi incertae sedis</taxon>
        <taxon>Zoopagomycota</taxon>
        <taxon>Kickxellomycotina</taxon>
        <taxon>Kickxellomycetes</taxon>
        <taxon>Kickxellales</taxon>
        <taxon>Kickxellaceae</taxon>
        <taxon>Linderina</taxon>
    </lineage>
</organism>